<feature type="repeat" description="ANK" evidence="3">
    <location>
        <begin position="1035"/>
        <end position="1057"/>
    </location>
</feature>
<dbReference type="InterPro" id="IPR054471">
    <property type="entry name" value="GPIID_WHD"/>
</dbReference>
<feature type="repeat" description="ANK" evidence="3">
    <location>
        <begin position="967"/>
        <end position="1000"/>
    </location>
</feature>
<evidence type="ECO:0000256" key="1">
    <source>
        <dbReference type="ARBA" id="ARBA00022737"/>
    </source>
</evidence>
<evidence type="ECO:0000313" key="5">
    <source>
        <dbReference type="EMBL" id="EHK25113.1"/>
    </source>
</evidence>
<dbReference type="PANTHER" id="PTHR24171:SF9">
    <property type="entry name" value="ANKYRIN REPEAT DOMAIN-CONTAINING PROTEIN 39"/>
    <property type="match status" value="1"/>
</dbReference>
<dbReference type="PROSITE" id="PS50088">
    <property type="entry name" value="ANK_REPEAT"/>
    <property type="match status" value="11"/>
</dbReference>
<dbReference type="PROSITE" id="PS50837">
    <property type="entry name" value="NACHT"/>
    <property type="match status" value="1"/>
</dbReference>
<dbReference type="SMART" id="SM00248">
    <property type="entry name" value="ANK"/>
    <property type="match status" value="11"/>
</dbReference>
<dbReference type="Pfam" id="PF12796">
    <property type="entry name" value="Ank_2"/>
    <property type="match status" value="3"/>
</dbReference>
<dbReference type="EMBL" id="ABDF02000003">
    <property type="protein sequence ID" value="EHK25113.1"/>
    <property type="molecule type" value="Genomic_DNA"/>
</dbReference>
<dbReference type="InterPro" id="IPR036770">
    <property type="entry name" value="Ankyrin_rpt-contain_sf"/>
</dbReference>
<sequence length="1258" mass="140615">MASRDSGREFVNDDYTVGWVCAITPEHVAARVFLDEEHELPDYVSPNDNNSYILGRIGKHNVVIAVLPHGEYGISSAASVARDMLHTFPNIRIGLMVGIGGGAPSEKHDIRLGDVVVSVPRDGEGCVFQYDFGKTIQSQTFHSTGFLNQTPTILRTAVSGLESQYEINGHQIQETIEAILTKIPRLSSKYKRPSLDTDRLYRSNVLHSSADDTSCCSHCGDSPPNLVVRPRRDSSEDDPAIHYGLIASANQLMRNAEVRDKLAAEKDILCFETEAAGLMNHFPCLVIRGICDYADTHTNTEWRGYAAMVAAAYAKDLLCRIPPNRVEALKRMDVFSDISEGISGILQKQKSEHREEVLNWLTPTNYASQQHDYFRIWQPGTGNWFIDSTQYQAWCNTPGELLFCQGIPGAGKTILASLAIDQLTTKFHDNMDTGIAYIYFDYRQREERAEKLLLSLLKQLVQKRASLPAYISALYEQHKDQRIPPSLEAISLALQEVAKDYSQAYIIVDALDECSNDCRMRFLTEILSLRNKSAVNIFATSRPNANIASKFKDGTLIEVSARDEDIREYLNGNMHRLPDFVFNDVQLRSEVETMIINSAQGMFLLAKLHLNSLVGKVTIKDVRNALEKLSVGSEACDHAYEEMMKRIDNQHPDQKAFAMRALSWIFYAKRRLSATELQHALAVENGSHEIDSRNFTSIEDIVLMCAGLLTVDEETDIIRLVHYTAQDYFDRTQATWFTNAERDITRSCVTYLSFSIFDSGFCATDVDFEQRLSSNPFYSYAAQHWGHHAQSASPLPQEVTAFLKCDVNVQASSQALMALKPTWKDSNYSQLVPRKITGLHLAAHFGIIEIIGIPFNDQEPDAGDDFGRTPLSYAAGSGHDAVVKLLLRQHNVNPNSQDKNGQTPLMWAAKRGHLAVAELLLMADGHINSENKDGESSLFLASRHGHQEIVDILLAQTGIDVNSLSHRASTPLMIASTYGHLQIVQRLLVQKDIHINLKNQKGRSALHSAVAYGYTQIVQLLLSQKDININTRDEDGWTPLHPASEYSYLQIVRLLVDQKGINVNAKGNDGWTPLHFAACHGHLKVIQLLLSQNNIEINSEDQELLTPLHVASRSGKHEAVQLLLNHNSIDTDVKDIDGQTPLHWASENGHFEVMKLLLSKTTVNIDSKTIHGWTPIHHASRNGFFRVVKLLLEHGAAVNARTNHHTTPLHMASCHGHYGLVRLLIEHGAEMNSVEINGFTPKQMALMNRHVSVADLLS</sequence>
<feature type="repeat" description="ANK" evidence="3">
    <location>
        <begin position="1001"/>
        <end position="1034"/>
    </location>
</feature>
<organism evidence="5 6">
    <name type="scientific">Hypocrea virens (strain Gv29-8 / FGSC 10586)</name>
    <name type="common">Gliocladium virens</name>
    <name type="synonym">Trichoderma virens</name>
    <dbReference type="NCBI Taxonomy" id="413071"/>
    <lineage>
        <taxon>Eukaryota</taxon>
        <taxon>Fungi</taxon>
        <taxon>Dikarya</taxon>
        <taxon>Ascomycota</taxon>
        <taxon>Pezizomycotina</taxon>
        <taxon>Sordariomycetes</taxon>
        <taxon>Hypocreomycetidae</taxon>
        <taxon>Hypocreales</taxon>
        <taxon>Hypocreaceae</taxon>
        <taxon>Trichoderma</taxon>
    </lineage>
</organism>
<name>G9MKD9_HYPVG</name>
<dbReference type="InterPro" id="IPR002110">
    <property type="entry name" value="Ankyrin_rpt"/>
</dbReference>
<dbReference type="SUPFAM" id="SSF52540">
    <property type="entry name" value="P-loop containing nucleoside triphosphate hydrolases"/>
    <property type="match status" value="1"/>
</dbReference>
<feature type="repeat" description="ANK" evidence="3">
    <location>
        <begin position="1069"/>
        <end position="1102"/>
    </location>
</feature>
<dbReference type="RefSeq" id="XP_013959328.1">
    <property type="nucleotide sequence ID" value="XM_014103853.1"/>
</dbReference>
<evidence type="ECO:0000313" key="6">
    <source>
        <dbReference type="Proteomes" id="UP000007115"/>
    </source>
</evidence>
<evidence type="ECO:0000259" key="4">
    <source>
        <dbReference type="PROSITE" id="PS50837"/>
    </source>
</evidence>
<dbReference type="AlphaFoldDB" id="G9MKD9"/>
<evidence type="ECO:0000256" key="2">
    <source>
        <dbReference type="ARBA" id="ARBA00023043"/>
    </source>
</evidence>
<evidence type="ECO:0000256" key="3">
    <source>
        <dbReference type="PROSITE-ProRule" id="PRU00023"/>
    </source>
</evidence>
<dbReference type="OMA" id="FHGVDVN"/>
<dbReference type="Gene3D" id="3.40.50.300">
    <property type="entry name" value="P-loop containing nucleotide triphosphate hydrolases"/>
    <property type="match status" value="1"/>
</dbReference>
<feature type="domain" description="NACHT" evidence="4">
    <location>
        <begin position="400"/>
        <end position="545"/>
    </location>
</feature>
<dbReference type="InterPro" id="IPR056884">
    <property type="entry name" value="NPHP3-like_N"/>
</dbReference>
<dbReference type="GO" id="GO:0009116">
    <property type="term" value="P:nucleoside metabolic process"/>
    <property type="evidence" value="ECO:0007669"/>
    <property type="project" value="InterPro"/>
</dbReference>
<feature type="repeat" description="ANK" evidence="3">
    <location>
        <begin position="933"/>
        <end position="966"/>
    </location>
</feature>
<dbReference type="Pfam" id="PF24883">
    <property type="entry name" value="NPHP3_N"/>
    <property type="match status" value="1"/>
</dbReference>
<dbReference type="OrthoDB" id="448455at2759"/>
<reference evidence="5 6" key="1">
    <citation type="journal article" date="2011" name="Genome Biol.">
        <title>Comparative genome sequence analysis underscores mycoparasitism as the ancestral life style of Trichoderma.</title>
        <authorList>
            <person name="Kubicek C.P."/>
            <person name="Herrera-Estrella A."/>
            <person name="Seidl-Seiboth V."/>
            <person name="Martinez D.A."/>
            <person name="Druzhinina I.S."/>
            <person name="Thon M."/>
            <person name="Zeilinger S."/>
            <person name="Casas-Flores S."/>
            <person name="Horwitz B.A."/>
            <person name="Mukherjee P.K."/>
            <person name="Mukherjee M."/>
            <person name="Kredics L."/>
            <person name="Alcaraz L.D."/>
            <person name="Aerts A."/>
            <person name="Antal Z."/>
            <person name="Atanasova L."/>
            <person name="Cervantes-Badillo M.G."/>
            <person name="Challacombe J."/>
            <person name="Chertkov O."/>
            <person name="McCluskey K."/>
            <person name="Coulpier F."/>
            <person name="Deshpande N."/>
            <person name="von Doehren H."/>
            <person name="Ebbole D.J."/>
            <person name="Esquivel-Naranjo E.U."/>
            <person name="Fekete E."/>
            <person name="Flipphi M."/>
            <person name="Glaser F."/>
            <person name="Gomez-Rodriguez E.Y."/>
            <person name="Gruber S."/>
            <person name="Han C."/>
            <person name="Henrissat B."/>
            <person name="Hermosa R."/>
            <person name="Hernandez-Onate M."/>
            <person name="Karaffa L."/>
            <person name="Kosti I."/>
            <person name="Le Crom S."/>
            <person name="Lindquist E."/>
            <person name="Lucas S."/>
            <person name="Luebeck M."/>
            <person name="Luebeck P.S."/>
            <person name="Margeot A."/>
            <person name="Metz B."/>
            <person name="Misra M."/>
            <person name="Nevalainen H."/>
            <person name="Omann M."/>
            <person name="Packer N."/>
            <person name="Perrone G."/>
            <person name="Uresti-Rivera E.E."/>
            <person name="Salamov A."/>
            <person name="Schmoll M."/>
            <person name="Seiboth B."/>
            <person name="Shapiro H."/>
            <person name="Sukno S."/>
            <person name="Tamayo-Ramos J.A."/>
            <person name="Tisch D."/>
            <person name="Wiest A."/>
            <person name="Wilkinson H.H."/>
            <person name="Zhang M."/>
            <person name="Coutinho P.M."/>
            <person name="Kenerley C.M."/>
            <person name="Monte E."/>
            <person name="Baker S.E."/>
            <person name="Grigoriev I.V."/>
        </authorList>
    </citation>
    <scope>NUCLEOTIDE SEQUENCE [LARGE SCALE GENOMIC DNA]</scope>
    <source>
        <strain evidence="6">Gv29-8 / FGSC 10586</strain>
    </source>
</reference>
<dbReference type="eggNOG" id="KOG4177">
    <property type="taxonomic scope" value="Eukaryota"/>
</dbReference>
<dbReference type="InParanoid" id="G9MKD9"/>
<dbReference type="SUPFAM" id="SSF53167">
    <property type="entry name" value="Purine and uridine phosphorylases"/>
    <property type="match status" value="1"/>
</dbReference>
<keyword evidence="1" id="KW-0677">Repeat</keyword>
<dbReference type="Gene3D" id="3.40.50.1580">
    <property type="entry name" value="Nucleoside phosphorylase domain"/>
    <property type="match status" value="1"/>
</dbReference>
<feature type="repeat" description="ANK" evidence="3">
    <location>
        <begin position="866"/>
        <end position="888"/>
    </location>
</feature>
<keyword evidence="6" id="KW-1185">Reference proteome</keyword>
<dbReference type="PANTHER" id="PTHR24171">
    <property type="entry name" value="ANKYRIN REPEAT DOMAIN-CONTAINING PROTEIN 39-RELATED"/>
    <property type="match status" value="1"/>
</dbReference>
<dbReference type="Proteomes" id="UP000007115">
    <property type="component" value="Unassembled WGS sequence"/>
</dbReference>
<feature type="repeat" description="ANK" evidence="3">
    <location>
        <begin position="1171"/>
        <end position="1203"/>
    </location>
</feature>
<feature type="repeat" description="ANK" evidence="3">
    <location>
        <begin position="1103"/>
        <end position="1128"/>
    </location>
</feature>
<dbReference type="SUPFAM" id="SSF48403">
    <property type="entry name" value="Ankyrin repeat"/>
    <property type="match status" value="1"/>
</dbReference>
<dbReference type="PROSITE" id="PS50297">
    <property type="entry name" value="ANK_REP_REGION"/>
    <property type="match status" value="9"/>
</dbReference>
<dbReference type="InterPro" id="IPR035994">
    <property type="entry name" value="Nucleoside_phosphorylase_sf"/>
</dbReference>
<dbReference type="Gene3D" id="1.25.40.20">
    <property type="entry name" value="Ankyrin repeat-containing domain"/>
    <property type="match status" value="5"/>
</dbReference>
<protein>
    <recommendedName>
        <fullName evidence="4">NACHT domain-containing protein</fullName>
    </recommendedName>
</protein>
<comment type="caution">
    <text evidence="5">The sequence shown here is derived from an EMBL/GenBank/DDBJ whole genome shotgun (WGS) entry which is preliminary data.</text>
</comment>
<dbReference type="STRING" id="413071.G9MKD9"/>
<dbReference type="Pfam" id="PF00023">
    <property type="entry name" value="Ank"/>
    <property type="match status" value="1"/>
</dbReference>
<gene>
    <name evidence="5" type="ORF">TRIVIDRAFT_143504</name>
</gene>
<dbReference type="HOGENOM" id="CLU_000288_34_2_1"/>
<dbReference type="GO" id="GO:0003824">
    <property type="term" value="F:catalytic activity"/>
    <property type="evidence" value="ECO:0007669"/>
    <property type="project" value="InterPro"/>
</dbReference>
<keyword evidence="2 3" id="KW-0040">ANK repeat</keyword>
<dbReference type="InterPro" id="IPR027417">
    <property type="entry name" value="P-loop_NTPase"/>
</dbReference>
<feature type="repeat" description="ANK" evidence="3">
    <location>
        <begin position="1204"/>
        <end position="1236"/>
    </location>
</feature>
<feature type="repeat" description="ANK" evidence="3">
    <location>
        <begin position="1137"/>
        <end position="1160"/>
    </location>
</feature>
<dbReference type="Pfam" id="PF22939">
    <property type="entry name" value="WHD_GPIID"/>
    <property type="match status" value="1"/>
</dbReference>
<dbReference type="InterPro" id="IPR007111">
    <property type="entry name" value="NACHT_NTPase"/>
</dbReference>
<feature type="repeat" description="ANK" evidence="3">
    <location>
        <begin position="900"/>
        <end position="932"/>
    </location>
</feature>
<proteinExistence type="predicted"/>
<dbReference type="GeneID" id="25787882"/>
<dbReference type="Pfam" id="PF13637">
    <property type="entry name" value="Ank_4"/>
    <property type="match status" value="2"/>
</dbReference>
<dbReference type="PRINTS" id="PR01415">
    <property type="entry name" value="ANKYRIN"/>
</dbReference>
<accession>G9MKD9</accession>
<dbReference type="VEuPathDB" id="FungiDB:TRIVIDRAFT_143504"/>